<gene>
    <name evidence="5" type="ORF">H9Q79_04365</name>
</gene>
<reference evidence="5 6" key="1">
    <citation type="submission" date="2020-08" db="EMBL/GenBank/DDBJ databases">
        <authorList>
            <person name="Liu C."/>
            <person name="Sun Q."/>
        </authorList>
    </citation>
    <scope>NUCLEOTIDE SEQUENCE [LARGE SCALE GENOMIC DNA]</scope>
    <source>
        <strain evidence="5 6">NSJ-29</strain>
    </source>
</reference>
<sequence>MSYRAEGCENISQAPGATGEVGGFRIRPGLFRENGAVIVPGGVSFTISSCGADSCELCLFHRAACEPFAVLPFPEDCRIGHTYSMIVFGLDIREFEYAYRMDGPHDPARGLLFDRTEFLLDPYARAVTGQSVWGCRKEQGKAYHARVVQDSFDWSGFCDSKIPFQDMVIYETHVRGYTKHPSSGVKHGGTFAGLMEKLPYLLELGVNAVELMPIFEFDETADERIVDGRQLLNYWGYNTVCFFAPNTSYTAAVEYNREGTELKQLIREFNAHGIEVILDVVLNHTAEGDERGPFFSFKGIDNQIYYMLTPDGRYYNFSGVGNTLNCNHPVVRQFILDCLRHWVIEYRVDGFRFDLASILGRDENGSPLSKPPLLESLAFDPILGQVKLIAEAWDAGGLYQVGSFPSWNRWAEWNGKYRDDVRRFLKGDENTAAAAIERICGSQDLYPPDRRQNASVNFLTCHDGFTLYDLYAYNEKHNEANGWENTDGAWDNHSWNCGAEGETEAPEILALRERLRKNAFTVLLCSHGAAMFLSGDEFCNTQYGNNNAYCQDNEISWLDWSRLEQYRTFQQFVARLIAFRKEHPVLRGKTAPARCGWPDLSLHNGTAWNRETDPFTRQIGVLFAGRQKGGQKDDLVLLAVNAHWEPHRQELPEAPNGCGWRLKLHTFCEDSFQPDTPFDGKSMMIGPRSAAVFVAE</sequence>
<dbReference type="InterPro" id="IPR013780">
    <property type="entry name" value="Glyco_hydro_b"/>
</dbReference>
<dbReference type="InterPro" id="IPR013783">
    <property type="entry name" value="Ig-like_fold"/>
</dbReference>
<dbReference type="InterPro" id="IPR006047">
    <property type="entry name" value="GH13_cat_dom"/>
</dbReference>
<dbReference type="GO" id="GO:0004553">
    <property type="term" value="F:hydrolase activity, hydrolyzing O-glycosyl compounds"/>
    <property type="evidence" value="ECO:0007669"/>
    <property type="project" value="InterPro"/>
</dbReference>
<dbReference type="InterPro" id="IPR004193">
    <property type="entry name" value="Glyco_hydro_13_N"/>
</dbReference>
<dbReference type="Pfam" id="PF02922">
    <property type="entry name" value="CBM_48"/>
    <property type="match status" value="1"/>
</dbReference>
<keyword evidence="2" id="KW-0378">Hydrolase</keyword>
<evidence type="ECO:0000256" key="2">
    <source>
        <dbReference type="ARBA" id="ARBA00022801"/>
    </source>
</evidence>
<evidence type="ECO:0000313" key="6">
    <source>
        <dbReference type="Proteomes" id="UP000515860"/>
    </source>
</evidence>
<dbReference type="Proteomes" id="UP000515860">
    <property type="component" value="Chromosome"/>
</dbReference>
<dbReference type="PANTHER" id="PTHR43002">
    <property type="entry name" value="GLYCOGEN DEBRANCHING ENZYME"/>
    <property type="match status" value="1"/>
</dbReference>
<keyword evidence="3" id="KW-0809">Transit peptide</keyword>
<dbReference type="InterPro" id="IPR014756">
    <property type="entry name" value="Ig_E-set"/>
</dbReference>
<dbReference type="CDD" id="cd11326">
    <property type="entry name" value="AmyAc_Glg_debranch"/>
    <property type="match status" value="1"/>
</dbReference>
<dbReference type="FunFam" id="3.20.20.80:FF:000054">
    <property type="entry name" value="Glycogen debranching enzyme"/>
    <property type="match status" value="1"/>
</dbReference>
<dbReference type="SUPFAM" id="SSF81296">
    <property type="entry name" value="E set domains"/>
    <property type="match status" value="1"/>
</dbReference>
<evidence type="ECO:0000313" key="5">
    <source>
        <dbReference type="EMBL" id="QNM09529.1"/>
    </source>
</evidence>
<dbReference type="SMART" id="SM00642">
    <property type="entry name" value="Aamy"/>
    <property type="match status" value="1"/>
</dbReference>
<keyword evidence="6" id="KW-1185">Reference proteome</keyword>
<comment type="similarity">
    <text evidence="1">Belongs to the glycosyl hydrolase 13 family.</text>
</comment>
<dbReference type="KEGG" id="whj:H9Q79_04365"/>
<protein>
    <submittedName>
        <fullName evidence="5">Glycogen debranching enzyme</fullName>
    </submittedName>
</protein>
<evidence type="ECO:0000256" key="1">
    <source>
        <dbReference type="ARBA" id="ARBA00008061"/>
    </source>
</evidence>
<dbReference type="GO" id="GO:0005975">
    <property type="term" value="P:carbohydrate metabolic process"/>
    <property type="evidence" value="ECO:0007669"/>
    <property type="project" value="InterPro"/>
</dbReference>
<proteinExistence type="inferred from homology"/>
<dbReference type="Gene3D" id="2.60.40.10">
    <property type="entry name" value="Immunoglobulins"/>
    <property type="match status" value="1"/>
</dbReference>
<name>A0A7G9GFE7_9FIRM</name>
<organism evidence="5 6">
    <name type="scientific">Wansuia hejianensis</name>
    <dbReference type="NCBI Taxonomy" id="2763667"/>
    <lineage>
        <taxon>Bacteria</taxon>
        <taxon>Bacillati</taxon>
        <taxon>Bacillota</taxon>
        <taxon>Clostridia</taxon>
        <taxon>Lachnospirales</taxon>
        <taxon>Lachnospiraceae</taxon>
        <taxon>Wansuia</taxon>
    </lineage>
</organism>
<dbReference type="RefSeq" id="WP_249329265.1">
    <property type="nucleotide sequence ID" value="NZ_CP060635.1"/>
</dbReference>
<evidence type="ECO:0000259" key="4">
    <source>
        <dbReference type="SMART" id="SM00642"/>
    </source>
</evidence>
<dbReference type="Gene3D" id="2.60.40.1180">
    <property type="entry name" value="Golgi alpha-mannosidase II"/>
    <property type="match status" value="1"/>
</dbReference>
<evidence type="ECO:0000256" key="3">
    <source>
        <dbReference type="ARBA" id="ARBA00022946"/>
    </source>
</evidence>
<dbReference type="InterPro" id="IPR017853">
    <property type="entry name" value="GH"/>
</dbReference>
<dbReference type="Pfam" id="PF00128">
    <property type="entry name" value="Alpha-amylase"/>
    <property type="match status" value="1"/>
</dbReference>
<dbReference type="SUPFAM" id="SSF51011">
    <property type="entry name" value="Glycosyl hydrolase domain"/>
    <property type="match status" value="1"/>
</dbReference>
<dbReference type="AlphaFoldDB" id="A0A7G9GFE7"/>
<feature type="domain" description="Glycosyl hydrolase family 13 catalytic" evidence="4">
    <location>
        <begin position="171"/>
        <end position="580"/>
    </location>
</feature>
<dbReference type="SUPFAM" id="SSF51445">
    <property type="entry name" value="(Trans)glycosidases"/>
    <property type="match status" value="1"/>
</dbReference>
<accession>A0A7G9GFE7</accession>
<dbReference type="EMBL" id="CP060635">
    <property type="protein sequence ID" value="QNM09529.1"/>
    <property type="molecule type" value="Genomic_DNA"/>
</dbReference>
<dbReference type="CDD" id="cd11234">
    <property type="entry name" value="E_set_GDE_N"/>
    <property type="match status" value="1"/>
</dbReference>
<dbReference type="Gene3D" id="3.20.20.80">
    <property type="entry name" value="Glycosidases"/>
    <property type="match status" value="1"/>
</dbReference>